<evidence type="ECO:0000259" key="3">
    <source>
        <dbReference type="Pfam" id="PF01370"/>
    </source>
</evidence>
<evidence type="ECO:0000256" key="2">
    <source>
        <dbReference type="ARBA" id="ARBA00007637"/>
    </source>
</evidence>
<dbReference type="AlphaFoldDB" id="A0A437QYM1"/>
<reference evidence="5" key="1">
    <citation type="submission" date="2019-01" db="EMBL/GenBank/DDBJ databases">
        <title>Gri0909 isolated from a small marine red alga.</title>
        <authorList>
            <person name="Kim J."/>
            <person name="Jeong S.E."/>
            <person name="Jeon C.O."/>
        </authorList>
    </citation>
    <scope>NUCLEOTIDE SEQUENCE [LARGE SCALE GENOMIC DNA]</scope>
    <source>
        <strain evidence="5">Gri0909</strain>
    </source>
</reference>
<dbReference type="OrthoDB" id="9771073at2"/>
<dbReference type="EMBL" id="SADE01000001">
    <property type="protein sequence ID" value="RVU39602.1"/>
    <property type="molecule type" value="Genomic_DNA"/>
</dbReference>
<dbReference type="Gene3D" id="3.40.50.720">
    <property type="entry name" value="NAD(P)-binding Rossmann-like Domain"/>
    <property type="match status" value="1"/>
</dbReference>
<dbReference type="CDD" id="cd08946">
    <property type="entry name" value="SDR_e"/>
    <property type="match status" value="1"/>
</dbReference>
<evidence type="ECO:0000256" key="1">
    <source>
        <dbReference type="ARBA" id="ARBA00005125"/>
    </source>
</evidence>
<protein>
    <submittedName>
        <fullName evidence="4">NAD(P)-dependent oxidoreductase</fullName>
    </submittedName>
</protein>
<dbReference type="Pfam" id="PF01370">
    <property type="entry name" value="Epimerase"/>
    <property type="match status" value="1"/>
</dbReference>
<comment type="caution">
    <text evidence="4">The sequence shown here is derived from an EMBL/GenBank/DDBJ whole genome shotgun (WGS) entry which is preliminary data.</text>
</comment>
<dbReference type="SUPFAM" id="SSF51735">
    <property type="entry name" value="NAD(P)-binding Rossmann-fold domains"/>
    <property type="match status" value="1"/>
</dbReference>
<gene>
    <name evidence="4" type="ORF">EOI86_10355</name>
</gene>
<comment type="pathway">
    <text evidence="1">Bacterial outer membrane biogenesis; LPS O-antigen biosynthesis.</text>
</comment>
<dbReference type="PANTHER" id="PTHR43000">
    <property type="entry name" value="DTDP-D-GLUCOSE 4,6-DEHYDRATASE-RELATED"/>
    <property type="match status" value="1"/>
</dbReference>
<dbReference type="Proteomes" id="UP000287447">
    <property type="component" value="Unassembled WGS sequence"/>
</dbReference>
<evidence type="ECO:0000313" key="5">
    <source>
        <dbReference type="Proteomes" id="UP000287447"/>
    </source>
</evidence>
<evidence type="ECO:0000313" key="4">
    <source>
        <dbReference type="EMBL" id="RVU39602.1"/>
    </source>
</evidence>
<dbReference type="InterPro" id="IPR036291">
    <property type="entry name" value="NAD(P)-bd_dom_sf"/>
</dbReference>
<feature type="domain" description="NAD-dependent epimerase/dehydratase" evidence="3">
    <location>
        <begin position="3"/>
        <end position="225"/>
    </location>
</feature>
<dbReference type="InterPro" id="IPR001509">
    <property type="entry name" value="Epimerase_deHydtase"/>
</dbReference>
<proteinExistence type="inferred from homology"/>
<accession>A0A437QYM1</accession>
<name>A0A437QYM1_9PROT</name>
<dbReference type="RefSeq" id="WP_127764973.1">
    <property type="nucleotide sequence ID" value="NZ_SADE01000001.1"/>
</dbReference>
<organism evidence="4 5">
    <name type="scientific">Hwanghaeella grinnelliae</name>
    <dbReference type="NCBI Taxonomy" id="2500179"/>
    <lineage>
        <taxon>Bacteria</taxon>
        <taxon>Pseudomonadati</taxon>
        <taxon>Pseudomonadota</taxon>
        <taxon>Alphaproteobacteria</taxon>
        <taxon>Rhodospirillales</taxon>
        <taxon>Rhodospirillaceae</taxon>
        <taxon>Hwanghaeella</taxon>
    </lineage>
</organism>
<comment type="similarity">
    <text evidence="2">Belongs to the NAD(P)-dependent epimerase/dehydratase family.</text>
</comment>
<sequence length="298" mass="31348">MRVLITGGAGFLGAWVIHRFFESGAQVRVLDLKDDRSIARKIMGAKADGLDWRVADIRDGDAVKDAAEGCDFIAHLAALLTPDCAANPVLGAQVLLIGTLNVFEAAKAHGMKGVAYASSGAVFGGDNGIDPYPVTQYAAFKLACEGAARAYWRDAGIPSVGFRPAVIYGPFRETGMTAGPSLACRAATRGEGFHMGYSGAADMIFVDDVAAAFHAAATRPFEGAHAFTLKGEVADVADIAATIKDLVPGTEVTWEGDPIPMHAILADSPVEPLLGPLPRTALRDGLAKTIEHYRQHSD</sequence>
<keyword evidence="5" id="KW-1185">Reference proteome</keyword>